<reference evidence="3 4" key="1">
    <citation type="submission" date="2018-05" db="EMBL/GenBank/DDBJ databases">
        <title>Genomic Encyclopedia of Type Strains, Phase IV (KMG-IV): sequencing the most valuable type-strain genomes for metagenomic binning, comparative biology and taxonomic classification.</title>
        <authorList>
            <person name="Goeker M."/>
        </authorList>
    </citation>
    <scope>NUCLEOTIDE SEQUENCE [LARGE SCALE GENOMIC DNA]</scope>
    <source>
        <strain evidence="3 4">DSM 25134</strain>
    </source>
</reference>
<dbReference type="CDD" id="cd16376">
    <property type="entry name" value="Avd_like"/>
    <property type="match status" value="1"/>
</dbReference>
<protein>
    <submittedName>
        <fullName evidence="3">23S rRNA-intervening sequence protein</fullName>
    </submittedName>
</protein>
<evidence type="ECO:0000313" key="4">
    <source>
        <dbReference type="Proteomes" id="UP000248395"/>
    </source>
</evidence>
<dbReference type="Gene3D" id="1.20.1440.60">
    <property type="entry name" value="23S rRNA-intervening sequence"/>
    <property type="match status" value="1"/>
</dbReference>
<dbReference type="OrthoDB" id="8595978at2"/>
<dbReference type="SUPFAM" id="SSF158446">
    <property type="entry name" value="IVS-encoded protein-like"/>
    <property type="match status" value="1"/>
</dbReference>
<dbReference type="RefSeq" id="WP_059284661.1">
    <property type="nucleotide sequence ID" value="NZ_LNQU01000005.1"/>
</dbReference>
<accession>A0A318JJE7</accession>
<gene>
    <name evidence="3" type="ORF">DFR38_10449</name>
</gene>
<sequence length="120" mass="13574">MALHTQLPIYKVTYDLLTLVTTLTKNMDRDFKRSLGDDLRKDCVSLVRLVYRANSTRNKAPHLEMLLENLQVIELTLRLSVDMRLISRGQYAAAIEQTDKIGKQAQGWKRKSAATASPAA</sequence>
<proteinExistence type="predicted"/>
<dbReference type="InterPro" id="IPR036583">
    <property type="entry name" value="23S_rRNA_IVS_sf"/>
</dbReference>
<evidence type="ECO:0000313" key="3">
    <source>
        <dbReference type="EMBL" id="PXX49409.1"/>
    </source>
</evidence>
<feature type="region of interest" description="Disordered" evidence="1">
    <location>
        <begin position="100"/>
        <end position="120"/>
    </location>
</feature>
<keyword evidence="4" id="KW-1185">Reference proteome</keyword>
<organism evidence="3 4">
    <name type="scientific">Aquitalea magnusonii</name>
    <dbReference type="NCBI Taxonomy" id="332411"/>
    <lineage>
        <taxon>Bacteria</taxon>
        <taxon>Pseudomonadati</taxon>
        <taxon>Pseudomonadota</taxon>
        <taxon>Betaproteobacteria</taxon>
        <taxon>Neisseriales</taxon>
        <taxon>Chromobacteriaceae</taxon>
        <taxon>Aquitalea</taxon>
    </lineage>
</organism>
<dbReference type="Pfam" id="PF22296">
    <property type="entry name" value="bAvd"/>
    <property type="match status" value="1"/>
</dbReference>
<dbReference type="InterPro" id="IPR055360">
    <property type="entry name" value="bAvd"/>
</dbReference>
<dbReference type="EMBL" id="QJKC01000004">
    <property type="protein sequence ID" value="PXX49409.1"/>
    <property type="molecule type" value="Genomic_DNA"/>
</dbReference>
<feature type="domain" description="bAvd-like" evidence="2">
    <location>
        <begin position="11"/>
        <end position="111"/>
    </location>
</feature>
<dbReference type="Proteomes" id="UP000248395">
    <property type="component" value="Unassembled WGS sequence"/>
</dbReference>
<dbReference type="AlphaFoldDB" id="A0A318JJE7"/>
<evidence type="ECO:0000256" key="1">
    <source>
        <dbReference type="SAM" id="MobiDB-lite"/>
    </source>
</evidence>
<name>A0A318JJE7_9NEIS</name>
<evidence type="ECO:0000259" key="2">
    <source>
        <dbReference type="Pfam" id="PF22296"/>
    </source>
</evidence>
<comment type="caution">
    <text evidence="3">The sequence shown here is derived from an EMBL/GenBank/DDBJ whole genome shotgun (WGS) entry which is preliminary data.</text>
</comment>